<dbReference type="OrthoDB" id="9779207at2"/>
<feature type="domain" description="SIS" evidence="5">
    <location>
        <begin position="233"/>
        <end position="390"/>
    </location>
</feature>
<evidence type="ECO:0000313" key="6">
    <source>
        <dbReference type="EMBL" id="KQL55368.1"/>
    </source>
</evidence>
<dbReference type="PANTHER" id="PTHR32502">
    <property type="entry name" value="N-ACETYLGALACTOSAMINE PERMEASE II COMPONENT-RELATED"/>
    <property type="match status" value="1"/>
</dbReference>
<proteinExistence type="inferred from homology"/>
<name>A0A0Q3TN04_9BACI</name>
<dbReference type="GO" id="GO:0009401">
    <property type="term" value="P:phosphoenolpyruvate-dependent sugar phosphotransferase system"/>
    <property type="evidence" value="ECO:0007669"/>
    <property type="project" value="TreeGrafter"/>
</dbReference>
<dbReference type="PROSITE" id="PS51464">
    <property type="entry name" value="SIS"/>
    <property type="match status" value="2"/>
</dbReference>
<dbReference type="PANTHER" id="PTHR32502:SF3">
    <property type="entry name" value="D-GALACTOSAMINE-6-PHOSPHATE DEAMINASE AGAS-RELATED"/>
    <property type="match status" value="1"/>
</dbReference>
<dbReference type="SUPFAM" id="SSF53697">
    <property type="entry name" value="SIS domain"/>
    <property type="match status" value="1"/>
</dbReference>
<keyword evidence="7" id="KW-1185">Reference proteome</keyword>
<dbReference type="Pfam" id="PF01380">
    <property type="entry name" value="SIS"/>
    <property type="match status" value="1"/>
</dbReference>
<dbReference type="EMBL" id="LJJC01000004">
    <property type="protein sequence ID" value="KQL55368.1"/>
    <property type="molecule type" value="Genomic_DNA"/>
</dbReference>
<comment type="similarity">
    <text evidence="1">Belongs to the SIS family. AgaS subfamily.</text>
</comment>
<evidence type="ECO:0000256" key="3">
    <source>
        <dbReference type="ARBA" id="ARBA00022801"/>
    </source>
</evidence>
<dbReference type="InterPro" id="IPR050303">
    <property type="entry name" value="GatZ_KbaZ_carbometab"/>
</dbReference>
<dbReference type="GO" id="GO:1901135">
    <property type="term" value="P:carbohydrate derivative metabolic process"/>
    <property type="evidence" value="ECO:0007669"/>
    <property type="project" value="InterPro"/>
</dbReference>
<evidence type="ECO:0000256" key="2">
    <source>
        <dbReference type="ARBA" id="ARBA00022737"/>
    </source>
</evidence>
<evidence type="ECO:0000259" key="5">
    <source>
        <dbReference type="PROSITE" id="PS51464"/>
    </source>
</evidence>
<dbReference type="InterPro" id="IPR046348">
    <property type="entry name" value="SIS_dom_sf"/>
</dbReference>
<keyword evidence="3" id="KW-0378">Hydrolase</keyword>
<protein>
    <recommendedName>
        <fullName evidence="5">SIS domain-containing protein</fullName>
    </recommendedName>
</protein>
<keyword evidence="2" id="KW-0677">Repeat</keyword>
<dbReference type="CDD" id="cd05010">
    <property type="entry name" value="SIS_AgaS_like"/>
    <property type="match status" value="1"/>
</dbReference>
<feature type="domain" description="SIS" evidence="5">
    <location>
        <begin position="60"/>
        <end position="212"/>
    </location>
</feature>
<dbReference type="GO" id="GO:0005886">
    <property type="term" value="C:plasma membrane"/>
    <property type="evidence" value="ECO:0007669"/>
    <property type="project" value="TreeGrafter"/>
</dbReference>
<dbReference type="AlphaFoldDB" id="A0A0Q3TN04"/>
<organism evidence="6 7">
    <name type="scientific">Heyndrickxia shackletonii</name>
    <dbReference type="NCBI Taxonomy" id="157838"/>
    <lineage>
        <taxon>Bacteria</taxon>
        <taxon>Bacillati</taxon>
        <taxon>Bacillota</taxon>
        <taxon>Bacilli</taxon>
        <taxon>Bacillales</taxon>
        <taxon>Bacillaceae</taxon>
        <taxon>Heyndrickxia</taxon>
    </lineage>
</organism>
<dbReference type="Gene3D" id="3.40.50.10490">
    <property type="entry name" value="Glucose-6-phosphate isomerase like protein, domain 1"/>
    <property type="match status" value="2"/>
</dbReference>
<dbReference type="GO" id="GO:0016787">
    <property type="term" value="F:hydrolase activity"/>
    <property type="evidence" value="ECO:0007669"/>
    <property type="project" value="UniProtKB-KW"/>
</dbReference>
<evidence type="ECO:0000256" key="1">
    <source>
        <dbReference type="ARBA" id="ARBA00007748"/>
    </source>
</evidence>
<dbReference type="GO" id="GO:0097367">
    <property type="term" value="F:carbohydrate derivative binding"/>
    <property type="evidence" value="ECO:0007669"/>
    <property type="project" value="InterPro"/>
</dbReference>
<evidence type="ECO:0000313" key="7">
    <source>
        <dbReference type="Proteomes" id="UP000051888"/>
    </source>
</evidence>
<dbReference type="Proteomes" id="UP000051888">
    <property type="component" value="Unassembled WGS sequence"/>
</dbReference>
<accession>A0A0Q3TN04</accession>
<dbReference type="CDD" id="cd05008">
    <property type="entry name" value="SIS_GlmS_GlmD_1"/>
    <property type="match status" value="1"/>
</dbReference>
<comment type="catalytic activity">
    <reaction evidence="4">
        <text>D-galactosamine 6-phosphate + H2O = D-tagatopyranose 1-phosphate + NH4(+)</text>
        <dbReference type="Rhea" id="RHEA:47680"/>
        <dbReference type="ChEBI" id="CHEBI:15377"/>
        <dbReference type="ChEBI" id="CHEBI:28938"/>
        <dbReference type="ChEBI" id="CHEBI:71674"/>
        <dbReference type="ChEBI" id="CHEBI:138150"/>
    </reaction>
</comment>
<dbReference type="PATRIC" id="fig|157838.3.peg.1089"/>
<gene>
    <name evidence="6" type="ORF">AN964_04910</name>
</gene>
<dbReference type="InterPro" id="IPR001347">
    <property type="entry name" value="SIS_dom"/>
</dbReference>
<comment type="caution">
    <text evidence="6">The sequence shown here is derived from an EMBL/GenBank/DDBJ whole genome shotgun (WGS) entry which is preliminary data.</text>
</comment>
<dbReference type="STRING" id="157838.AN964_04910"/>
<evidence type="ECO:0000256" key="4">
    <source>
        <dbReference type="ARBA" id="ARBA00029292"/>
    </source>
</evidence>
<sequence>MKKIKRVGVETLFINKTEEQLKELGVYHTHKEISHQPALWGETYQYIQREKDRIQAFFHAITAKYESVKVILTGAGTSAFVGDTVEPYLTKVCENKAFTIHSIPTTNIVSNPGYYLEENMPTIMVSFARSGNSPESVAAVELGEQIVKDFYSIHITCNPDGFLAKKPDIRNRTLLLVMPEGSNDESFAMTSSFTCMMLSVLLIFQMDRLNTLEDNVNWIMDTGNNVFEHSLPTLKELSSIPFTSLIYLGSGTLLGLSHEASLKMLELTDGNVFTYFESPLGFRHGPKTLLNDKNLTVVFISSNPYTQKYDLDILKELYAEKNRCGLNVMAISNQYINDAEENSDYYLSIKTELDIPASLDDVWLSFPYIIYAQILAVYKSLNLKITPDNPVPNGSVNRVVQGVTIYPFE</sequence>
<reference evidence="6 7" key="1">
    <citation type="submission" date="2015-09" db="EMBL/GenBank/DDBJ databases">
        <title>Genome sequencing project for genomic taxonomy and phylogenomics of Bacillus-like bacteria.</title>
        <authorList>
            <person name="Liu B."/>
            <person name="Wang J."/>
            <person name="Zhu Y."/>
            <person name="Liu G."/>
            <person name="Chen Q."/>
            <person name="Chen Z."/>
            <person name="Lan J."/>
            <person name="Che J."/>
            <person name="Ge C."/>
            <person name="Shi H."/>
            <person name="Pan Z."/>
            <person name="Liu X."/>
        </authorList>
    </citation>
    <scope>NUCLEOTIDE SEQUENCE [LARGE SCALE GENOMIC DNA]</scope>
    <source>
        <strain evidence="6 7">LMG 18435</strain>
    </source>
</reference>
<dbReference type="InterPro" id="IPR035466">
    <property type="entry name" value="GlmS/AgaS_SIS"/>
</dbReference>
<dbReference type="InterPro" id="IPR035464">
    <property type="entry name" value="SIS_AgaS"/>
</dbReference>